<keyword evidence="6" id="KW-0966">Cell projection</keyword>
<evidence type="ECO:0000313" key="9">
    <source>
        <dbReference type="EMBL" id="KAK7810810.1"/>
    </source>
</evidence>
<keyword evidence="4" id="KW-0969">Cilium</keyword>
<dbReference type="PANTHER" id="PTHR31180:SF3">
    <property type="entry name" value="EXPRESSED SEQUENCE EH456644"/>
    <property type="match status" value="1"/>
</dbReference>
<dbReference type="Pfam" id="PF06608">
    <property type="entry name" value="CFAP68"/>
    <property type="match status" value="1"/>
</dbReference>
<dbReference type="PANTHER" id="PTHR31180">
    <property type="entry name" value="CILIA- AND FLAGELLA-ASSOCIATED PROTEIN 107-RELATED"/>
    <property type="match status" value="1"/>
</dbReference>
<evidence type="ECO:0000313" key="10">
    <source>
        <dbReference type="Proteomes" id="UP001488838"/>
    </source>
</evidence>
<keyword evidence="10" id="KW-1185">Reference proteome</keyword>
<dbReference type="GO" id="GO:0005634">
    <property type="term" value="C:nucleus"/>
    <property type="evidence" value="ECO:0007669"/>
    <property type="project" value="InterPro"/>
</dbReference>
<evidence type="ECO:0000256" key="3">
    <source>
        <dbReference type="ARBA" id="ARBA00022846"/>
    </source>
</evidence>
<evidence type="ECO:0000256" key="2">
    <source>
        <dbReference type="ARBA" id="ARBA00022490"/>
    </source>
</evidence>
<sequence length="175" mass="20521">SLFWAIRLIKQPPEKATFHPILHLKRRRVTLTLMGRSCLPVNSGELQNSLEVIHSLLALRQNLVCFLRNPHYGSLIYADGHGEVWTDWNSMSKFFQYGWRCSTNENSYSNRTLIGNWNQERYDLKNIVKPKPLPSEREPHWFPGHQPELDPPHYKCTEKSTFMNGYSKPLPTHYS</sequence>
<dbReference type="AlphaFoldDB" id="A0AAW0I8T0"/>
<dbReference type="GO" id="GO:0005930">
    <property type="term" value="C:axoneme"/>
    <property type="evidence" value="ECO:0007669"/>
    <property type="project" value="UniProtKB-ARBA"/>
</dbReference>
<name>A0AAW0I8T0_MYOGA</name>
<dbReference type="InterPro" id="IPR009524">
    <property type="entry name" value="CFAP68"/>
</dbReference>
<dbReference type="InterPro" id="IPR037662">
    <property type="entry name" value="CFAP68/107"/>
</dbReference>
<proteinExistence type="predicted"/>
<evidence type="ECO:0000256" key="8">
    <source>
        <dbReference type="ARBA" id="ARBA00046435"/>
    </source>
</evidence>
<dbReference type="GO" id="GO:0030317">
    <property type="term" value="P:flagellated sperm motility"/>
    <property type="evidence" value="ECO:0007669"/>
    <property type="project" value="InterPro"/>
</dbReference>
<reference evidence="9 10" key="1">
    <citation type="journal article" date="2023" name="bioRxiv">
        <title>Conserved and derived expression patterns and positive selection on dental genes reveal complex evolutionary context of ever-growing rodent molars.</title>
        <authorList>
            <person name="Calamari Z.T."/>
            <person name="Song A."/>
            <person name="Cohen E."/>
            <person name="Akter M."/>
            <person name="Roy R.D."/>
            <person name="Hallikas O."/>
            <person name="Christensen M.M."/>
            <person name="Li P."/>
            <person name="Marangoni P."/>
            <person name="Jernvall J."/>
            <person name="Klein O.D."/>
        </authorList>
    </citation>
    <scope>NUCLEOTIDE SEQUENCE [LARGE SCALE GENOMIC DNA]</scope>
    <source>
        <strain evidence="9">V071</strain>
    </source>
</reference>
<evidence type="ECO:0000256" key="1">
    <source>
        <dbReference type="ARBA" id="ARBA00004611"/>
    </source>
</evidence>
<comment type="caution">
    <text evidence="9">The sequence shown here is derived from an EMBL/GenBank/DDBJ whole genome shotgun (WGS) entry which is preliminary data.</text>
</comment>
<evidence type="ECO:0000256" key="6">
    <source>
        <dbReference type="ARBA" id="ARBA00023273"/>
    </source>
</evidence>
<keyword evidence="3" id="KW-0282">Flagellum</keyword>
<feature type="non-terminal residue" evidence="9">
    <location>
        <position position="1"/>
    </location>
</feature>
<evidence type="ECO:0000256" key="7">
    <source>
        <dbReference type="ARBA" id="ARBA00035003"/>
    </source>
</evidence>
<keyword evidence="2" id="KW-0963">Cytoplasm</keyword>
<feature type="non-terminal residue" evidence="9">
    <location>
        <position position="175"/>
    </location>
</feature>
<dbReference type="Proteomes" id="UP001488838">
    <property type="component" value="Unassembled WGS sequence"/>
</dbReference>
<comment type="subunit">
    <text evidence="8">Microtubule inner protein component of sperm flagellar doublet microtubules.</text>
</comment>
<comment type="subcellular location">
    <subcellularLocation>
        <location evidence="1">Cytoplasm</location>
        <location evidence="1">Cytoskeleton</location>
        <location evidence="1">Flagellum axoneme</location>
    </subcellularLocation>
</comment>
<gene>
    <name evidence="9" type="ORF">U0070_019975</name>
</gene>
<evidence type="ECO:0000256" key="5">
    <source>
        <dbReference type="ARBA" id="ARBA00023212"/>
    </source>
</evidence>
<protein>
    <submittedName>
        <fullName evidence="9">Uncharacterized protein</fullName>
    </submittedName>
</protein>
<comment type="function">
    <text evidence="7">Microtubule inner protein (MIP) part of the dynein-decorated doublet microtubules (DMTs) in cilia axoneme, which is required for motile cilia beating.</text>
</comment>
<keyword evidence="5" id="KW-0206">Cytoskeleton</keyword>
<organism evidence="9 10">
    <name type="scientific">Myodes glareolus</name>
    <name type="common">Bank vole</name>
    <name type="synonym">Clethrionomys glareolus</name>
    <dbReference type="NCBI Taxonomy" id="447135"/>
    <lineage>
        <taxon>Eukaryota</taxon>
        <taxon>Metazoa</taxon>
        <taxon>Chordata</taxon>
        <taxon>Craniata</taxon>
        <taxon>Vertebrata</taxon>
        <taxon>Euteleostomi</taxon>
        <taxon>Mammalia</taxon>
        <taxon>Eutheria</taxon>
        <taxon>Euarchontoglires</taxon>
        <taxon>Glires</taxon>
        <taxon>Rodentia</taxon>
        <taxon>Myomorpha</taxon>
        <taxon>Muroidea</taxon>
        <taxon>Cricetidae</taxon>
        <taxon>Arvicolinae</taxon>
        <taxon>Myodes</taxon>
    </lineage>
</organism>
<dbReference type="EMBL" id="JBBHLL010000186">
    <property type="protein sequence ID" value="KAK7810810.1"/>
    <property type="molecule type" value="Genomic_DNA"/>
</dbReference>
<accession>A0AAW0I8T0</accession>
<evidence type="ECO:0000256" key="4">
    <source>
        <dbReference type="ARBA" id="ARBA00023069"/>
    </source>
</evidence>